<keyword evidence="8 13" id="KW-0406">Ion transport</keyword>
<dbReference type="GO" id="GO:0005886">
    <property type="term" value="C:plasma membrane"/>
    <property type="evidence" value="ECO:0007669"/>
    <property type="project" value="TreeGrafter"/>
</dbReference>
<keyword evidence="9 14" id="KW-0472">Membrane</keyword>
<evidence type="ECO:0000256" key="8">
    <source>
        <dbReference type="ARBA" id="ARBA00023065"/>
    </source>
</evidence>
<evidence type="ECO:0000313" key="16">
    <source>
        <dbReference type="Proteomes" id="UP001331761"/>
    </source>
</evidence>
<evidence type="ECO:0000256" key="13">
    <source>
        <dbReference type="RuleBase" id="RU000679"/>
    </source>
</evidence>
<keyword evidence="12 13" id="KW-0407">Ion channel</keyword>
<proteinExistence type="inferred from homology"/>
<dbReference type="Proteomes" id="UP001331761">
    <property type="component" value="Unassembled WGS sequence"/>
</dbReference>
<feature type="non-terminal residue" evidence="15">
    <location>
        <position position="1"/>
    </location>
</feature>
<evidence type="ECO:0000256" key="3">
    <source>
        <dbReference type="ARBA" id="ARBA00022448"/>
    </source>
</evidence>
<comment type="caution">
    <text evidence="15">The sequence shown here is derived from an EMBL/GenBank/DDBJ whole genome shotgun (WGS) entry which is preliminary data.</text>
</comment>
<evidence type="ECO:0000256" key="5">
    <source>
        <dbReference type="ARBA" id="ARBA00022692"/>
    </source>
</evidence>
<evidence type="ECO:0000256" key="10">
    <source>
        <dbReference type="ARBA" id="ARBA00023180"/>
    </source>
</evidence>
<dbReference type="PANTHER" id="PTHR11690">
    <property type="entry name" value="AMILORIDE-SENSITIVE SODIUM CHANNEL-RELATED"/>
    <property type="match status" value="1"/>
</dbReference>
<evidence type="ECO:0000256" key="2">
    <source>
        <dbReference type="ARBA" id="ARBA00007193"/>
    </source>
</evidence>
<keyword evidence="6 14" id="KW-1133">Transmembrane helix</keyword>
<evidence type="ECO:0000256" key="12">
    <source>
        <dbReference type="ARBA" id="ARBA00023303"/>
    </source>
</evidence>
<evidence type="ECO:0000256" key="11">
    <source>
        <dbReference type="ARBA" id="ARBA00023201"/>
    </source>
</evidence>
<keyword evidence="10" id="KW-0325">Glycoprotein</keyword>
<evidence type="ECO:0000256" key="4">
    <source>
        <dbReference type="ARBA" id="ARBA00022461"/>
    </source>
</evidence>
<dbReference type="GO" id="GO:0015280">
    <property type="term" value="F:ligand-gated sodium channel activity"/>
    <property type="evidence" value="ECO:0007669"/>
    <property type="project" value="TreeGrafter"/>
</dbReference>
<comment type="subcellular location">
    <subcellularLocation>
        <location evidence="1">Membrane</location>
        <topology evidence="1">Multi-pass membrane protein</topology>
    </subcellularLocation>
</comment>
<dbReference type="AlphaFoldDB" id="A0AAN8GA55"/>
<dbReference type="EMBL" id="WIXE01002717">
    <property type="protein sequence ID" value="KAK5984568.1"/>
    <property type="molecule type" value="Genomic_DNA"/>
</dbReference>
<evidence type="ECO:0000256" key="9">
    <source>
        <dbReference type="ARBA" id="ARBA00023136"/>
    </source>
</evidence>
<organism evidence="15 16">
    <name type="scientific">Trichostrongylus colubriformis</name>
    <name type="common">Black scour worm</name>
    <dbReference type="NCBI Taxonomy" id="6319"/>
    <lineage>
        <taxon>Eukaryota</taxon>
        <taxon>Metazoa</taxon>
        <taxon>Ecdysozoa</taxon>
        <taxon>Nematoda</taxon>
        <taxon>Chromadorea</taxon>
        <taxon>Rhabditida</taxon>
        <taxon>Rhabditina</taxon>
        <taxon>Rhabditomorpha</taxon>
        <taxon>Strongyloidea</taxon>
        <taxon>Trichostrongylidae</taxon>
        <taxon>Trichostrongylus</taxon>
    </lineage>
</organism>
<name>A0AAN8GA55_TRICO</name>
<feature type="transmembrane region" description="Helical" evidence="14">
    <location>
        <begin position="37"/>
        <end position="56"/>
    </location>
</feature>
<comment type="similarity">
    <text evidence="2 13">Belongs to the amiloride-sensitive sodium channel (TC 1.A.6) family.</text>
</comment>
<dbReference type="InterPro" id="IPR001873">
    <property type="entry name" value="ENaC"/>
</dbReference>
<accession>A0AAN8GA55</accession>
<evidence type="ECO:0000256" key="6">
    <source>
        <dbReference type="ARBA" id="ARBA00022989"/>
    </source>
</evidence>
<gene>
    <name evidence="15" type="ORF">GCK32_006498</name>
</gene>
<evidence type="ECO:0000256" key="7">
    <source>
        <dbReference type="ARBA" id="ARBA00023053"/>
    </source>
</evidence>
<sequence length="127" mass="14475">DSAIIEVDSDKTDIFDILQGANMDGVSHLKEKDSSRYIWCCIIVVFVLLAFVQIYYQLKLFYSEPVATNIEADYPSTIDFPAVAICNNNQFRLTLSACIHKSFLILQIGFSEKHLNISDEEAITWFI</sequence>
<keyword evidence="5 13" id="KW-0812">Transmembrane</keyword>
<keyword evidence="4 13" id="KW-0894">Sodium channel</keyword>
<keyword evidence="7" id="KW-0915">Sodium</keyword>
<evidence type="ECO:0000313" key="15">
    <source>
        <dbReference type="EMBL" id="KAK5984568.1"/>
    </source>
</evidence>
<reference evidence="15 16" key="1">
    <citation type="submission" date="2019-10" db="EMBL/GenBank/DDBJ databases">
        <title>Assembly and Annotation for the nematode Trichostrongylus colubriformis.</title>
        <authorList>
            <person name="Martin J."/>
        </authorList>
    </citation>
    <scope>NUCLEOTIDE SEQUENCE [LARGE SCALE GENOMIC DNA]</scope>
    <source>
        <strain evidence="15">G859</strain>
        <tissue evidence="15">Whole worm</tissue>
    </source>
</reference>
<protein>
    <submittedName>
        <fullName evidence="15">Uncharacterized protein</fullName>
    </submittedName>
</protein>
<dbReference type="PANTHER" id="PTHR11690:SF296">
    <property type="entry name" value="DEGENERIN-LIKE PROTEIN DEL-10"/>
    <property type="match status" value="1"/>
</dbReference>
<keyword evidence="16" id="KW-1185">Reference proteome</keyword>
<dbReference type="Pfam" id="PF00858">
    <property type="entry name" value="ASC"/>
    <property type="match status" value="1"/>
</dbReference>
<evidence type="ECO:0000256" key="1">
    <source>
        <dbReference type="ARBA" id="ARBA00004141"/>
    </source>
</evidence>
<evidence type="ECO:0000256" key="14">
    <source>
        <dbReference type="SAM" id="Phobius"/>
    </source>
</evidence>
<keyword evidence="3 13" id="KW-0813">Transport</keyword>
<keyword evidence="11 13" id="KW-0739">Sodium transport</keyword>